<feature type="modified residue" description="4-aspartylphosphate" evidence="3">
    <location>
        <position position="58"/>
    </location>
</feature>
<dbReference type="InterPro" id="IPR011006">
    <property type="entry name" value="CheY-like_superfamily"/>
</dbReference>
<organism evidence="5 6">
    <name type="scientific">Tengunoibacter tsumagoiensis</name>
    <dbReference type="NCBI Taxonomy" id="2014871"/>
    <lineage>
        <taxon>Bacteria</taxon>
        <taxon>Bacillati</taxon>
        <taxon>Chloroflexota</taxon>
        <taxon>Ktedonobacteria</taxon>
        <taxon>Ktedonobacterales</taxon>
        <taxon>Dictyobacteraceae</taxon>
        <taxon>Tengunoibacter</taxon>
    </lineage>
</organism>
<evidence type="ECO:0000256" key="3">
    <source>
        <dbReference type="PROSITE-ProRule" id="PRU00169"/>
    </source>
</evidence>
<dbReference type="PROSITE" id="PS50110">
    <property type="entry name" value="RESPONSE_REGULATORY"/>
    <property type="match status" value="1"/>
</dbReference>
<keyword evidence="1 3" id="KW-0597">Phosphoprotein</keyword>
<dbReference type="EMBL" id="BIFR01000002">
    <property type="protein sequence ID" value="GCE16147.1"/>
    <property type="molecule type" value="Genomic_DNA"/>
</dbReference>
<keyword evidence="6" id="KW-1185">Reference proteome</keyword>
<accession>A0A402AAF9</accession>
<dbReference type="Gene3D" id="3.40.50.2300">
    <property type="match status" value="1"/>
</dbReference>
<dbReference type="GO" id="GO:0000160">
    <property type="term" value="P:phosphorelay signal transduction system"/>
    <property type="evidence" value="ECO:0007669"/>
    <property type="project" value="UniProtKB-KW"/>
</dbReference>
<dbReference type="SMART" id="SM00448">
    <property type="entry name" value="REC"/>
    <property type="match status" value="1"/>
</dbReference>
<protein>
    <recommendedName>
        <fullName evidence="4">Response regulatory domain-containing protein</fullName>
    </recommendedName>
</protein>
<dbReference type="InterPro" id="IPR001789">
    <property type="entry name" value="Sig_transdc_resp-reg_receiver"/>
</dbReference>
<evidence type="ECO:0000256" key="2">
    <source>
        <dbReference type="ARBA" id="ARBA00023012"/>
    </source>
</evidence>
<dbReference type="RefSeq" id="WP_126583528.1">
    <property type="nucleotide sequence ID" value="NZ_BIFR01000002.1"/>
</dbReference>
<evidence type="ECO:0000313" key="6">
    <source>
        <dbReference type="Proteomes" id="UP000287352"/>
    </source>
</evidence>
<dbReference type="Proteomes" id="UP000287352">
    <property type="component" value="Unassembled WGS sequence"/>
</dbReference>
<dbReference type="PANTHER" id="PTHR44591:SF14">
    <property type="entry name" value="PROTEIN PILG"/>
    <property type="match status" value="1"/>
</dbReference>
<evidence type="ECO:0000256" key="1">
    <source>
        <dbReference type="ARBA" id="ARBA00022553"/>
    </source>
</evidence>
<comment type="caution">
    <text evidence="5">The sequence shown here is derived from an EMBL/GenBank/DDBJ whole genome shotgun (WGS) entry which is preliminary data.</text>
</comment>
<dbReference type="SUPFAM" id="SSF52172">
    <property type="entry name" value="CheY-like"/>
    <property type="match status" value="1"/>
</dbReference>
<keyword evidence="2" id="KW-0902">Two-component regulatory system</keyword>
<feature type="domain" description="Response regulatory" evidence="4">
    <location>
        <begin position="2"/>
        <end position="127"/>
    </location>
</feature>
<sequence>MNIAVLDDNAAILDYVETVLVMDSHTVSRHLSSQSLLDAIFAHVDATGQLPYDLVVLDLMLPGKLSGADVFIRLRKNFSETQLPLVIITAVSNATLEQFRQILPDDVALLRKPFSPRALRQLIKQYEHPSGRLQLKM</sequence>
<name>A0A402AAF9_9CHLR</name>
<reference evidence="6" key="1">
    <citation type="submission" date="2018-12" db="EMBL/GenBank/DDBJ databases">
        <title>Tengunoibacter tsumagoiensis gen. nov., sp. nov., Dictyobacter kobayashii sp. nov., D. alpinus sp. nov., and D. joshuensis sp. nov. and description of Dictyobacteraceae fam. nov. within the order Ktedonobacterales isolated from Tengu-no-mugimeshi.</title>
        <authorList>
            <person name="Wang C.M."/>
            <person name="Zheng Y."/>
            <person name="Sakai Y."/>
            <person name="Toyoda A."/>
            <person name="Minakuchi Y."/>
            <person name="Abe K."/>
            <person name="Yokota A."/>
            <person name="Yabe S."/>
        </authorList>
    </citation>
    <scope>NUCLEOTIDE SEQUENCE [LARGE SCALE GENOMIC DNA]</scope>
    <source>
        <strain evidence="6">Uno3</strain>
    </source>
</reference>
<evidence type="ECO:0000313" key="5">
    <source>
        <dbReference type="EMBL" id="GCE16147.1"/>
    </source>
</evidence>
<proteinExistence type="predicted"/>
<gene>
    <name evidence="5" type="ORF">KTT_60060</name>
</gene>
<dbReference type="PANTHER" id="PTHR44591">
    <property type="entry name" value="STRESS RESPONSE REGULATOR PROTEIN 1"/>
    <property type="match status" value="1"/>
</dbReference>
<dbReference type="InterPro" id="IPR050595">
    <property type="entry name" value="Bact_response_regulator"/>
</dbReference>
<dbReference type="Pfam" id="PF00072">
    <property type="entry name" value="Response_reg"/>
    <property type="match status" value="1"/>
</dbReference>
<evidence type="ECO:0000259" key="4">
    <source>
        <dbReference type="PROSITE" id="PS50110"/>
    </source>
</evidence>
<dbReference type="OrthoDB" id="161421at2"/>
<dbReference type="AlphaFoldDB" id="A0A402AAF9"/>